<dbReference type="NCBIfam" id="TIGR04557">
    <property type="entry name" value="fuse_rel_SoxYZ"/>
    <property type="match status" value="1"/>
</dbReference>
<protein>
    <recommendedName>
        <fullName evidence="2">Ig-like SoxY domain-containing protein</fullName>
    </recommendedName>
</protein>
<name>A0A6A6D9H3_9PEZI</name>
<proteinExistence type="predicted"/>
<organism evidence="3 4">
    <name type="scientific">Zopfia rhizophila CBS 207.26</name>
    <dbReference type="NCBI Taxonomy" id="1314779"/>
    <lineage>
        <taxon>Eukaryota</taxon>
        <taxon>Fungi</taxon>
        <taxon>Dikarya</taxon>
        <taxon>Ascomycota</taxon>
        <taxon>Pezizomycotina</taxon>
        <taxon>Dothideomycetes</taxon>
        <taxon>Dothideomycetes incertae sedis</taxon>
        <taxon>Zopfiaceae</taxon>
        <taxon>Zopfia</taxon>
    </lineage>
</organism>
<feature type="region of interest" description="Disordered" evidence="1">
    <location>
        <begin position="1"/>
        <end position="70"/>
    </location>
</feature>
<reference evidence="3" key="1">
    <citation type="journal article" date="2020" name="Stud. Mycol.">
        <title>101 Dothideomycetes genomes: a test case for predicting lifestyles and emergence of pathogens.</title>
        <authorList>
            <person name="Haridas S."/>
            <person name="Albert R."/>
            <person name="Binder M."/>
            <person name="Bloem J."/>
            <person name="Labutti K."/>
            <person name="Salamov A."/>
            <person name="Andreopoulos B."/>
            <person name="Baker S."/>
            <person name="Barry K."/>
            <person name="Bills G."/>
            <person name="Bluhm B."/>
            <person name="Cannon C."/>
            <person name="Castanera R."/>
            <person name="Culley D."/>
            <person name="Daum C."/>
            <person name="Ezra D."/>
            <person name="Gonzalez J."/>
            <person name="Henrissat B."/>
            <person name="Kuo A."/>
            <person name="Liang C."/>
            <person name="Lipzen A."/>
            <person name="Lutzoni F."/>
            <person name="Magnuson J."/>
            <person name="Mondo S."/>
            <person name="Nolan M."/>
            <person name="Ohm R."/>
            <person name="Pangilinan J."/>
            <person name="Park H.-J."/>
            <person name="Ramirez L."/>
            <person name="Alfaro M."/>
            <person name="Sun H."/>
            <person name="Tritt A."/>
            <person name="Yoshinaga Y."/>
            <person name="Zwiers L.-H."/>
            <person name="Turgeon B."/>
            <person name="Goodwin S."/>
            <person name="Spatafora J."/>
            <person name="Crous P."/>
            <person name="Grigoriev I."/>
        </authorList>
    </citation>
    <scope>NUCLEOTIDE SEQUENCE</scope>
    <source>
        <strain evidence="3">CBS 207.26</strain>
    </source>
</reference>
<dbReference type="Pfam" id="PF13501">
    <property type="entry name" value="SoxY"/>
    <property type="match status" value="1"/>
</dbReference>
<accession>A0A6A6D9H3</accession>
<dbReference type="Gene3D" id="2.60.40.2470">
    <property type="entry name" value="SoxY domain"/>
    <property type="match status" value="1"/>
</dbReference>
<keyword evidence="4" id="KW-1185">Reference proteome</keyword>
<dbReference type="SUPFAM" id="SSF81296">
    <property type="entry name" value="E set domains"/>
    <property type="match status" value="1"/>
</dbReference>
<dbReference type="Gene3D" id="2.60.40.10">
    <property type="entry name" value="Immunoglobulins"/>
    <property type="match status" value="1"/>
</dbReference>
<dbReference type="Proteomes" id="UP000800200">
    <property type="component" value="Unassembled WGS sequence"/>
</dbReference>
<feature type="domain" description="Ig-like SoxY" evidence="2">
    <location>
        <begin position="78"/>
        <end position="181"/>
    </location>
</feature>
<dbReference type="EMBL" id="ML995449">
    <property type="protein sequence ID" value="KAF2174296.1"/>
    <property type="molecule type" value="Genomic_DNA"/>
</dbReference>
<dbReference type="InterPro" id="IPR014756">
    <property type="entry name" value="Ig_E-set"/>
</dbReference>
<dbReference type="InterPro" id="IPR032711">
    <property type="entry name" value="SoxY"/>
</dbReference>
<dbReference type="InterPro" id="IPR038162">
    <property type="entry name" value="SoxY_sf"/>
</dbReference>
<sequence length="313" mass="33715">MPASTGSRMGRTAGEMPTGRSSLPIPRRFRRSKDSEAAMMVPIRGEGSPLRPVAAREAGPPSSRRDPLDSPLWESHAKRYLGGADVIFDDRVQVILPPVTENQASVPVAVDARDLGAVDEIAVITDIHPFPLTLRVEPIAAHAFVAFRMKIEQATPIRAAVRQGALWHVGGRYLDAQGGGCSVPPVVEKKVDWRRMGEIRARIWREADGGLRLRMRLLHPMDNGMIANIPMFIVETIDVTDASGAALAKLHLSEAIADDPTLTVLPALPATGSVLKVSARDNNGGIFQASVSIPAGGLPIPAEDRPIRKEGRL</sequence>
<gene>
    <name evidence="3" type="ORF">K469DRAFT_697472</name>
</gene>
<evidence type="ECO:0000256" key="1">
    <source>
        <dbReference type="SAM" id="MobiDB-lite"/>
    </source>
</evidence>
<evidence type="ECO:0000313" key="3">
    <source>
        <dbReference type="EMBL" id="KAF2174296.1"/>
    </source>
</evidence>
<evidence type="ECO:0000313" key="4">
    <source>
        <dbReference type="Proteomes" id="UP000800200"/>
    </source>
</evidence>
<dbReference type="InterPro" id="IPR030831">
    <property type="entry name" value="Fuse-rel_SoxYZ"/>
</dbReference>
<dbReference type="AlphaFoldDB" id="A0A6A6D9H3"/>
<evidence type="ECO:0000259" key="2">
    <source>
        <dbReference type="Pfam" id="PF13501"/>
    </source>
</evidence>
<dbReference type="InterPro" id="IPR013783">
    <property type="entry name" value="Ig-like_fold"/>
</dbReference>